<dbReference type="AlphaFoldDB" id="A0A0K8RIA2"/>
<feature type="chain" id="PRO_5005517743" evidence="2">
    <location>
        <begin position="24"/>
        <end position="194"/>
    </location>
</feature>
<dbReference type="InterPro" id="IPR034113">
    <property type="entry name" value="SCP_GAPR1-like"/>
</dbReference>
<dbReference type="InterPro" id="IPR018244">
    <property type="entry name" value="Allrgn_V5/Tpx1_CS"/>
</dbReference>
<proteinExistence type="evidence at transcript level"/>
<organism evidence="4">
    <name type="scientific">Ixodes ricinus</name>
    <name type="common">Common tick</name>
    <name type="synonym">Acarus ricinus</name>
    <dbReference type="NCBI Taxonomy" id="34613"/>
    <lineage>
        <taxon>Eukaryota</taxon>
        <taxon>Metazoa</taxon>
        <taxon>Ecdysozoa</taxon>
        <taxon>Arthropoda</taxon>
        <taxon>Chelicerata</taxon>
        <taxon>Arachnida</taxon>
        <taxon>Acari</taxon>
        <taxon>Parasitiformes</taxon>
        <taxon>Ixodida</taxon>
        <taxon>Ixodoidea</taxon>
        <taxon>Ixodidae</taxon>
        <taxon>Ixodinae</taxon>
        <taxon>Ixodes</taxon>
    </lineage>
</organism>
<feature type="domain" description="SCP" evidence="3">
    <location>
        <begin position="45"/>
        <end position="183"/>
    </location>
</feature>
<keyword evidence="2" id="KW-0732">Signal</keyword>
<dbReference type="InterPro" id="IPR001283">
    <property type="entry name" value="CRISP-related"/>
</dbReference>
<dbReference type="Pfam" id="PF00188">
    <property type="entry name" value="CAP"/>
    <property type="match status" value="1"/>
</dbReference>
<dbReference type="InterPro" id="IPR014044">
    <property type="entry name" value="CAP_dom"/>
</dbReference>
<dbReference type="Gene3D" id="3.40.33.10">
    <property type="entry name" value="CAP"/>
    <property type="match status" value="1"/>
</dbReference>
<dbReference type="FunFam" id="3.40.33.10:FF:000010">
    <property type="entry name" value="Predicted protein"/>
    <property type="match status" value="1"/>
</dbReference>
<dbReference type="CDD" id="cd05382">
    <property type="entry name" value="CAP_GAPR1-like"/>
    <property type="match status" value="1"/>
</dbReference>
<dbReference type="PANTHER" id="PTHR10334">
    <property type="entry name" value="CYSTEINE-RICH SECRETORY PROTEIN-RELATED"/>
    <property type="match status" value="1"/>
</dbReference>
<evidence type="ECO:0000259" key="3">
    <source>
        <dbReference type="SMART" id="SM00198"/>
    </source>
</evidence>
<dbReference type="SMART" id="SM00198">
    <property type="entry name" value="SCP"/>
    <property type="match status" value="1"/>
</dbReference>
<dbReference type="PRINTS" id="PR00838">
    <property type="entry name" value="V5ALLERGEN"/>
</dbReference>
<dbReference type="InterPro" id="IPR035940">
    <property type="entry name" value="CAP_sf"/>
</dbReference>
<sequence>MRVVLYVFTFFMIMVLHTAKVGARTPSRGNSNHRQNTKKDNPNHKFHKLCLQAHNEYRAIHGAAPLKTNSTLYIFARSWARRLADLDDTSHVTHRPGRDFGENIYWMPLSEQPYEQYATLAVKAWYDENEYYDYVSGGYSDATAHFTQLVWASTKSVGCGYAVSKKKTIFVVCNYFPHGNIPGEYQKNVKRPHS</sequence>
<dbReference type="SUPFAM" id="SSF55797">
    <property type="entry name" value="PR-1-like"/>
    <property type="match status" value="1"/>
</dbReference>
<evidence type="ECO:0000256" key="1">
    <source>
        <dbReference type="SAM" id="MobiDB-lite"/>
    </source>
</evidence>
<protein>
    <submittedName>
        <fullName evidence="4">Putative antigen 5 protein</fullName>
    </submittedName>
</protein>
<feature type="signal peptide" evidence="2">
    <location>
        <begin position="1"/>
        <end position="23"/>
    </location>
</feature>
<dbReference type="PRINTS" id="PR00837">
    <property type="entry name" value="V5TPXLIKE"/>
</dbReference>
<name>A0A0K8RIA2_IXORI</name>
<dbReference type="EMBL" id="GADI01003589">
    <property type="protein sequence ID" value="JAA70219.1"/>
    <property type="molecule type" value="mRNA"/>
</dbReference>
<dbReference type="PROSITE" id="PS01010">
    <property type="entry name" value="CRISP_2"/>
    <property type="match status" value="1"/>
</dbReference>
<evidence type="ECO:0000256" key="2">
    <source>
        <dbReference type="SAM" id="SignalP"/>
    </source>
</evidence>
<evidence type="ECO:0000313" key="4">
    <source>
        <dbReference type="EMBL" id="JAA70219.1"/>
    </source>
</evidence>
<accession>A0A0K8RIA2</accession>
<feature type="region of interest" description="Disordered" evidence="1">
    <location>
        <begin position="23"/>
        <end position="44"/>
    </location>
</feature>
<dbReference type="GO" id="GO:0005576">
    <property type="term" value="C:extracellular region"/>
    <property type="evidence" value="ECO:0007669"/>
    <property type="project" value="InterPro"/>
</dbReference>
<reference evidence="4" key="1">
    <citation type="submission" date="2012-12" db="EMBL/GenBank/DDBJ databases">
        <title>Identification and characterization of a phenylalanine ammonia-lyase gene family in Isatis indigotica Fort.</title>
        <authorList>
            <person name="Liu Q."/>
            <person name="Chen J."/>
            <person name="Zhou X."/>
            <person name="Di P."/>
            <person name="Xiao Y."/>
            <person name="Xuan H."/>
            <person name="Zhang L."/>
            <person name="Chen W."/>
        </authorList>
    </citation>
    <scope>NUCLEOTIDE SEQUENCE</scope>
    <source>
        <tissue evidence="4">Salivary gland</tissue>
    </source>
</reference>
<dbReference type="InterPro" id="IPR002413">
    <property type="entry name" value="V5_allergen-like"/>
</dbReference>